<name>A0ABQ7Q2K2_PLUXY</name>
<dbReference type="PANTHER" id="PTHR10380:SF229">
    <property type="entry name" value="CUTICULAR PROTEIN 49AF, ISOFORM A"/>
    <property type="match status" value="1"/>
</dbReference>
<organism evidence="6 7">
    <name type="scientific">Plutella xylostella</name>
    <name type="common">Diamondback moth</name>
    <name type="synonym">Plutella maculipennis</name>
    <dbReference type="NCBI Taxonomy" id="51655"/>
    <lineage>
        <taxon>Eukaryota</taxon>
        <taxon>Metazoa</taxon>
        <taxon>Ecdysozoa</taxon>
        <taxon>Arthropoda</taxon>
        <taxon>Hexapoda</taxon>
        <taxon>Insecta</taxon>
        <taxon>Pterygota</taxon>
        <taxon>Neoptera</taxon>
        <taxon>Endopterygota</taxon>
        <taxon>Lepidoptera</taxon>
        <taxon>Glossata</taxon>
        <taxon>Ditrysia</taxon>
        <taxon>Yponomeutoidea</taxon>
        <taxon>Plutellidae</taxon>
        <taxon>Plutella</taxon>
    </lineage>
</organism>
<proteinExistence type="predicted"/>
<dbReference type="PROSITE" id="PS00233">
    <property type="entry name" value="CHIT_BIND_RR_1"/>
    <property type="match status" value="1"/>
</dbReference>
<comment type="caution">
    <text evidence="6">The sequence shown here is derived from an EMBL/GenBank/DDBJ whole genome shotgun (WGS) entry which is preliminary data.</text>
</comment>
<dbReference type="Pfam" id="PF00379">
    <property type="entry name" value="Chitin_bind_4"/>
    <property type="match status" value="1"/>
</dbReference>
<feature type="compositionally biased region" description="Basic residues" evidence="4">
    <location>
        <begin position="190"/>
        <end position="200"/>
    </location>
</feature>
<feature type="chain" id="PRO_5045199293" evidence="5">
    <location>
        <begin position="24"/>
        <end position="496"/>
    </location>
</feature>
<gene>
    <name evidence="6" type="ORF">JYU34_016412</name>
</gene>
<reference evidence="6 7" key="1">
    <citation type="submission" date="2021-06" db="EMBL/GenBank/DDBJ databases">
        <title>A haploid diamondback moth (Plutella xylostella L.) genome assembly resolves 31 chromosomes and identifies a diamide resistance mutation.</title>
        <authorList>
            <person name="Ward C.M."/>
            <person name="Perry K.D."/>
            <person name="Baker G."/>
            <person name="Powis K."/>
            <person name="Heckel D.G."/>
            <person name="Baxter S.W."/>
        </authorList>
    </citation>
    <scope>NUCLEOTIDE SEQUENCE [LARGE SCALE GENOMIC DNA]</scope>
    <source>
        <strain evidence="6 7">LV</strain>
        <tissue evidence="6">Single pupa</tissue>
    </source>
</reference>
<dbReference type="PROSITE" id="PS51155">
    <property type="entry name" value="CHIT_BIND_RR_2"/>
    <property type="match status" value="1"/>
</dbReference>
<dbReference type="Proteomes" id="UP000823941">
    <property type="component" value="Chromosome 22"/>
</dbReference>
<evidence type="ECO:0000256" key="4">
    <source>
        <dbReference type="SAM" id="MobiDB-lite"/>
    </source>
</evidence>
<evidence type="ECO:0000256" key="3">
    <source>
        <dbReference type="PROSITE-ProRule" id="PRU00497"/>
    </source>
</evidence>
<feature type="compositionally biased region" description="Basic and acidic residues" evidence="4">
    <location>
        <begin position="220"/>
        <end position="241"/>
    </location>
</feature>
<dbReference type="PANTHER" id="PTHR10380">
    <property type="entry name" value="CUTICLE PROTEIN"/>
    <property type="match status" value="1"/>
</dbReference>
<feature type="compositionally biased region" description="Low complexity" evidence="4">
    <location>
        <begin position="265"/>
        <end position="276"/>
    </location>
</feature>
<feature type="region of interest" description="Disordered" evidence="4">
    <location>
        <begin position="167"/>
        <end position="200"/>
    </location>
</feature>
<evidence type="ECO:0000313" key="6">
    <source>
        <dbReference type="EMBL" id="KAG7299452.1"/>
    </source>
</evidence>
<keyword evidence="2 5" id="KW-0732">Signal</keyword>
<feature type="region of interest" description="Disordered" evidence="4">
    <location>
        <begin position="213"/>
        <end position="298"/>
    </location>
</feature>
<sequence length="496" mass="55273">MFLVKVFIPALFLLLAIPKNCNSQDVEPTRYSFNHPPLDEDTEYVRSVNGDSIQDETEKQLEIKQSESSSQYVPIVKLTTGSDVEEVSKIQTLAGKPKKYRKIVRNKKLVRSNLQIPVAVIYDNPDDIPSTIGNIPPQSKGAILKNELEVEIAPTTITSFSEITTQGNLKDNGATESEPELTLSTEATPKPKRVKVQRRRKVVKKPIVAEQDSVTVTERTSNDNRRRRPINKETNDSERIVQRNPVRSDNVRSLKEQTTTPRIQSSTRSTVRRVTTAAPQVTESERNVQKNQFTSRSGNVRTLQEQTTATPYIIQSSTRPTSRQTITAVPPTSQSTSTIRNTVRQSTLASPTTVTSDVKRKTDNGRERLFIQSRIQEGDQNTKRTRSKDPVVPIVESRNIVYSHSGDFHYSYLSGDGTRAFEDSANEKNSEVVGGFSYKDKDGQDISLTYEAGVDGYRPVGAHLPTPPPIPPAIARALKYLATKSTPAYDTATESL</sequence>
<feature type="compositionally biased region" description="Polar residues" evidence="4">
    <location>
        <begin position="289"/>
        <end position="298"/>
    </location>
</feature>
<evidence type="ECO:0000256" key="1">
    <source>
        <dbReference type="ARBA" id="ARBA00022460"/>
    </source>
</evidence>
<evidence type="ECO:0000256" key="2">
    <source>
        <dbReference type="ARBA" id="ARBA00022729"/>
    </source>
</evidence>
<protein>
    <submittedName>
        <fullName evidence="6">Uncharacterized protein</fullName>
    </submittedName>
</protein>
<dbReference type="EMBL" id="JAHIBW010000022">
    <property type="protein sequence ID" value="KAG7299452.1"/>
    <property type="molecule type" value="Genomic_DNA"/>
</dbReference>
<keyword evidence="1 3" id="KW-0193">Cuticle</keyword>
<dbReference type="InterPro" id="IPR050468">
    <property type="entry name" value="Cuticle_Struct_Prot"/>
</dbReference>
<feature type="region of interest" description="Disordered" evidence="4">
    <location>
        <begin position="317"/>
        <end position="358"/>
    </location>
</feature>
<accession>A0ABQ7Q2K2</accession>
<evidence type="ECO:0000313" key="7">
    <source>
        <dbReference type="Proteomes" id="UP000823941"/>
    </source>
</evidence>
<feature type="signal peptide" evidence="5">
    <location>
        <begin position="1"/>
        <end position="23"/>
    </location>
</feature>
<dbReference type="InterPro" id="IPR000618">
    <property type="entry name" value="Insect_cuticle"/>
</dbReference>
<keyword evidence="7" id="KW-1185">Reference proteome</keyword>
<evidence type="ECO:0000256" key="5">
    <source>
        <dbReference type="SAM" id="SignalP"/>
    </source>
</evidence>
<feature type="compositionally biased region" description="Low complexity" evidence="4">
    <location>
        <begin position="174"/>
        <end position="188"/>
    </location>
</feature>
<feature type="compositionally biased region" description="Polar residues" evidence="4">
    <location>
        <begin position="317"/>
        <end position="356"/>
    </location>
</feature>
<dbReference type="InterPro" id="IPR031311">
    <property type="entry name" value="CHIT_BIND_RR_consensus"/>
</dbReference>